<keyword evidence="3" id="KW-1185">Reference proteome</keyword>
<dbReference type="Proteomes" id="UP000516437">
    <property type="component" value="Chromosome 2"/>
</dbReference>
<proteinExistence type="predicted"/>
<evidence type="ECO:0000313" key="2">
    <source>
        <dbReference type="EMBL" id="KAB1221173.1"/>
    </source>
</evidence>
<feature type="chain" id="PRO_5025648671" evidence="1">
    <location>
        <begin position="20"/>
        <end position="92"/>
    </location>
</feature>
<comment type="caution">
    <text evidence="2">The sequence shown here is derived from an EMBL/GenBank/DDBJ whole genome shotgun (WGS) entry which is preliminary data.</text>
</comment>
<keyword evidence="1" id="KW-0732">Signal</keyword>
<reference evidence="2 3" key="1">
    <citation type="journal article" date="2019" name="Plant Biotechnol. J.">
        <title>The red bayberry genome and genetic basis of sex determination.</title>
        <authorList>
            <person name="Jia H.M."/>
            <person name="Jia H.J."/>
            <person name="Cai Q.L."/>
            <person name="Wang Y."/>
            <person name="Zhao H.B."/>
            <person name="Yang W.F."/>
            <person name="Wang G.Y."/>
            <person name="Li Y.H."/>
            <person name="Zhan D.L."/>
            <person name="Shen Y.T."/>
            <person name="Niu Q.F."/>
            <person name="Chang L."/>
            <person name="Qiu J."/>
            <person name="Zhao L."/>
            <person name="Xie H.B."/>
            <person name="Fu W.Y."/>
            <person name="Jin J."/>
            <person name="Li X.W."/>
            <person name="Jiao Y."/>
            <person name="Zhou C.C."/>
            <person name="Tu T."/>
            <person name="Chai C.Y."/>
            <person name="Gao J.L."/>
            <person name="Fan L.J."/>
            <person name="van de Weg E."/>
            <person name="Wang J.Y."/>
            <person name="Gao Z.S."/>
        </authorList>
    </citation>
    <scope>NUCLEOTIDE SEQUENCE [LARGE SCALE GENOMIC DNA]</scope>
    <source>
        <tissue evidence="2">Leaves</tissue>
    </source>
</reference>
<gene>
    <name evidence="2" type="ORF">CJ030_MR2G012828</name>
</gene>
<evidence type="ECO:0000256" key="1">
    <source>
        <dbReference type="SAM" id="SignalP"/>
    </source>
</evidence>
<dbReference type="OrthoDB" id="1720443at2759"/>
<feature type="signal peptide" evidence="1">
    <location>
        <begin position="1"/>
        <end position="19"/>
    </location>
</feature>
<sequence>MLSFLVLRYALVVLPDGTAWIPHLVKTITEAVLNGSEPIFVDKKLIEGPNPNDRGKFLIPLLFAFQFFFVVKPIERAIKKDIAKESRKSWEK</sequence>
<accession>A0A6A1W8E8</accession>
<organism evidence="2 3">
    <name type="scientific">Morella rubra</name>
    <name type="common">Chinese bayberry</name>
    <dbReference type="NCBI Taxonomy" id="262757"/>
    <lineage>
        <taxon>Eukaryota</taxon>
        <taxon>Viridiplantae</taxon>
        <taxon>Streptophyta</taxon>
        <taxon>Embryophyta</taxon>
        <taxon>Tracheophyta</taxon>
        <taxon>Spermatophyta</taxon>
        <taxon>Magnoliopsida</taxon>
        <taxon>eudicotyledons</taxon>
        <taxon>Gunneridae</taxon>
        <taxon>Pentapetalae</taxon>
        <taxon>rosids</taxon>
        <taxon>fabids</taxon>
        <taxon>Fagales</taxon>
        <taxon>Myricaceae</taxon>
        <taxon>Morella</taxon>
    </lineage>
</organism>
<dbReference type="AlphaFoldDB" id="A0A6A1W8E8"/>
<protein>
    <submittedName>
        <fullName evidence="2">Translocase of chloroplast 34</fullName>
    </submittedName>
</protein>
<dbReference type="EMBL" id="RXIC02000020">
    <property type="protein sequence ID" value="KAB1221173.1"/>
    <property type="molecule type" value="Genomic_DNA"/>
</dbReference>
<name>A0A6A1W8E8_9ROSI</name>
<evidence type="ECO:0000313" key="3">
    <source>
        <dbReference type="Proteomes" id="UP000516437"/>
    </source>
</evidence>